<dbReference type="InParanoid" id="A0A066WP35"/>
<organism evidence="1 2">
    <name type="scientific">Tilletiaria anomala (strain ATCC 24038 / CBS 436.72 / UBC 951)</name>
    <dbReference type="NCBI Taxonomy" id="1037660"/>
    <lineage>
        <taxon>Eukaryota</taxon>
        <taxon>Fungi</taxon>
        <taxon>Dikarya</taxon>
        <taxon>Basidiomycota</taxon>
        <taxon>Ustilaginomycotina</taxon>
        <taxon>Exobasidiomycetes</taxon>
        <taxon>Georgefischeriales</taxon>
        <taxon>Tilletiariaceae</taxon>
        <taxon>Tilletiaria</taxon>
    </lineage>
</organism>
<evidence type="ECO:0000313" key="2">
    <source>
        <dbReference type="Proteomes" id="UP000027361"/>
    </source>
</evidence>
<dbReference type="Proteomes" id="UP000027361">
    <property type="component" value="Unassembled WGS sequence"/>
</dbReference>
<name>A0A066WP35_TILAU</name>
<proteinExistence type="predicted"/>
<dbReference type="EMBL" id="JMSN01000011">
    <property type="protein sequence ID" value="KDN52345.1"/>
    <property type="molecule type" value="Genomic_DNA"/>
</dbReference>
<evidence type="ECO:0000313" key="1">
    <source>
        <dbReference type="EMBL" id="KDN52345.1"/>
    </source>
</evidence>
<dbReference type="RefSeq" id="XP_013245144.1">
    <property type="nucleotide sequence ID" value="XM_013389690.1"/>
</dbReference>
<keyword evidence="2" id="KW-1185">Reference proteome</keyword>
<sequence length="97" mass="10644">MSDGRYVLIATAAAAAACQCHPSTCSTIQKRCIRQPYFYFLTPAVFDLRARPLFSSSSLTGIGHPCLFLFSPLRSRTSVLYRATSPKGHGSPLPFFI</sequence>
<gene>
    <name evidence="1" type="ORF">K437DRAFT_16549</name>
</gene>
<reference evidence="1 2" key="1">
    <citation type="submission" date="2014-05" db="EMBL/GenBank/DDBJ databases">
        <title>Draft genome sequence of a rare smut relative, Tilletiaria anomala UBC 951.</title>
        <authorList>
            <consortium name="DOE Joint Genome Institute"/>
            <person name="Toome M."/>
            <person name="Kuo A."/>
            <person name="Henrissat B."/>
            <person name="Lipzen A."/>
            <person name="Tritt A."/>
            <person name="Yoshinaga Y."/>
            <person name="Zane M."/>
            <person name="Barry K."/>
            <person name="Grigoriev I.V."/>
            <person name="Spatafora J.W."/>
            <person name="Aimea M.C."/>
        </authorList>
    </citation>
    <scope>NUCLEOTIDE SEQUENCE [LARGE SCALE GENOMIC DNA]</scope>
    <source>
        <strain evidence="1 2">UBC 951</strain>
    </source>
</reference>
<dbReference type="GeneID" id="25261774"/>
<dbReference type="PROSITE" id="PS51257">
    <property type="entry name" value="PROKAR_LIPOPROTEIN"/>
    <property type="match status" value="1"/>
</dbReference>
<protein>
    <submittedName>
        <fullName evidence="1">Uncharacterized protein</fullName>
    </submittedName>
</protein>
<comment type="caution">
    <text evidence="1">The sequence shown here is derived from an EMBL/GenBank/DDBJ whole genome shotgun (WGS) entry which is preliminary data.</text>
</comment>
<dbReference type="AlphaFoldDB" id="A0A066WP35"/>
<dbReference type="HOGENOM" id="CLU_2348159_0_0_1"/>
<accession>A0A066WP35</accession>